<keyword evidence="2" id="KW-1133">Transmembrane helix</keyword>
<keyword evidence="4" id="KW-1185">Reference proteome</keyword>
<keyword evidence="2" id="KW-0472">Membrane</keyword>
<proteinExistence type="predicted"/>
<dbReference type="KEGG" id="aagg:ETAA8_24490"/>
<reference evidence="3 4" key="1">
    <citation type="submission" date="2019-02" db="EMBL/GenBank/DDBJ databases">
        <title>Deep-cultivation of Planctomycetes and their phenomic and genomic characterization uncovers novel biology.</title>
        <authorList>
            <person name="Wiegand S."/>
            <person name="Jogler M."/>
            <person name="Boedeker C."/>
            <person name="Pinto D."/>
            <person name="Vollmers J."/>
            <person name="Rivas-Marin E."/>
            <person name="Kohn T."/>
            <person name="Peeters S.H."/>
            <person name="Heuer A."/>
            <person name="Rast P."/>
            <person name="Oberbeckmann S."/>
            <person name="Bunk B."/>
            <person name="Jeske O."/>
            <person name="Meyerdierks A."/>
            <person name="Storesund J.E."/>
            <person name="Kallscheuer N."/>
            <person name="Luecker S."/>
            <person name="Lage O.M."/>
            <person name="Pohl T."/>
            <person name="Merkel B.J."/>
            <person name="Hornburger P."/>
            <person name="Mueller R.-W."/>
            <person name="Bruemmer F."/>
            <person name="Labrenz M."/>
            <person name="Spormann A.M."/>
            <person name="Op den Camp H."/>
            <person name="Overmann J."/>
            <person name="Amann R."/>
            <person name="Jetten M.S.M."/>
            <person name="Mascher T."/>
            <person name="Medema M.H."/>
            <person name="Devos D.P."/>
            <person name="Kaster A.-K."/>
            <person name="Ovreas L."/>
            <person name="Rohde M."/>
            <person name="Galperin M.Y."/>
            <person name="Jogler C."/>
        </authorList>
    </citation>
    <scope>NUCLEOTIDE SEQUENCE [LARGE SCALE GENOMIC DNA]</scope>
    <source>
        <strain evidence="3 4">ETA_A8</strain>
    </source>
</reference>
<protein>
    <submittedName>
        <fullName evidence="3">Uncharacterized protein</fullName>
    </submittedName>
</protein>
<dbReference type="EMBL" id="CP036274">
    <property type="protein sequence ID" value="QDU27362.1"/>
    <property type="molecule type" value="Genomic_DNA"/>
</dbReference>
<evidence type="ECO:0000313" key="4">
    <source>
        <dbReference type="Proteomes" id="UP000315017"/>
    </source>
</evidence>
<evidence type="ECO:0000256" key="1">
    <source>
        <dbReference type="SAM" id="MobiDB-lite"/>
    </source>
</evidence>
<dbReference type="AlphaFoldDB" id="A0A517YB59"/>
<organism evidence="3 4">
    <name type="scientific">Anatilimnocola aggregata</name>
    <dbReference type="NCBI Taxonomy" id="2528021"/>
    <lineage>
        <taxon>Bacteria</taxon>
        <taxon>Pseudomonadati</taxon>
        <taxon>Planctomycetota</taxon>
        <taxon>Planctomycetia</taxon>
        <taxon>Pirellulales</taxon>
        <taxon>Pirellulaceae</taxon>
        <taxon>Anatilimnocola</taxon>
    </lineage>
</organism>
<sequence>MSFDPNDPNWQRLNAQQPPPGHYQNYPPQPYRRPQRNNTIWYVLGGFALLGLLTCGLCCGAVALAPPPSKQASGPLGFLASQAQLNQLKSHPDIRQHIGDITKLSINLTESAGANQGRIGKKAAVYDITGTKGKGYIIGPVDEGWGKERRFISAILVMPDETSYVIVRP</sequence>
<dbReference type="OrthoDB" id="288020at2"/>
<keyword evidence="2" id="KW-0812">Transmembrane</keyword>
<gene>
    <name evidence="3" type="ORF">ETAA8_24490</name>
</gene>
<evidence type="ECO:0000313" key="3">
    <source>
        <dbReference type="EMBL" id="QDU27362.1"/>
    </source>
</evidence>
<name>A0A517YB59_9BACT</name>
<feature type="region of interest" description="Disordered" evidence="1">
    <location>
        <begin position="1"/>
        <end position="31"/>
    </location>
</feature>
<evidence type="ECO:0000256" key="2">
    <source>
        <dbReference type="SAM" id="Phobius"/>
    </source>
</evidence>
<feature type="transmembrane region" description="Helical" evidence="2">
    <location>
        <begin position="40"/>
        <end position="65"/>
    </location>
</feature>
<accession>A0A517YB59</accession>
<dbReference type="Proteomes" id="UP000315017">
    <property type="component" value="Chromosome"/>
</dbReference>
<feature type="compositionally biased region" description="Pro residues" evidence="1">
    <location>
        <begin position="17"/>
        <end position="31"/>
    </location>
</feature>
<dbReference type="RefSeq" id="WP_145088209.1">
    <property type="nucleotide sequence ID" value="NZ_CP036274.1"/>
</dbReference>